<comment type="caution">
    <text evidence="2">The sequence shown here is derived from an EMBL/GenBank/DDBJ whole genome shotgun (WGS) entry which is preliminary data.</text>
</comment>
<name>A0A917TX71_9ACTN</name>
<dbReference type="AlphaFoldDB" id="A0A917TX71"/>
<keyword evidence="3" id="KW-1185">Reference proteome</keyword>
<organism evidence="2 3">
    <name type="scientific">Dactylosporangium sucinum</name>
    <dbReference type="NCBI Taxonomy" id="1424081"/>
    <lineage>
        <taxon>Bacteria</taxon>
        <taxon>Bacillati</taxon>
        <taxon>Actinomycetota</taxon>
        <taxon>Actinomycetes</taxon>
        <taxon>Micromonosporales</taxon>
        <taxon>Micromonosporaceae</taxon>
        <taxon>Dactylosporangium</taxon>
    </lineage>
</organism>
<dbReference type="Proteomes" id="UP000642070">
    <property type="component" value="Unassembled WGS sequence"/>
</dbReference>
<protein>
    <submittedName>
        <fullName evidence="2">Lipoprotein</fullName>
    </submittedName>
</protein>
<feature type="domain" description="DUF305" evidence="1">
    <location>
        <begin position="66"/>
        <end position="217"/>
    </location>
</feature>
<dbReference type="Gene3D" id="1.20.1260.10">
    <property type="match status" value="1"/>
</dbReference>
<dbReference type="InterPro" id="IPR005183">
    <property type="entry name" value="DUF305_CopM-like"/>
</dbReference>
<dbReference type="EMBL" id="BMPI01000025">
    <property type="protein sequence ID" value="GGM42590.1"/>
    <property type="molecule type" value="Genomic_DNA"/>
</dbReference>
<keyword evidence="2" id="KW-0449">Lipoprotein</keyword>
<dbReference type="RefSeq" id="WP_190252372.1">
    <property type="nucleotide sequence ID" value="NZ_BMPI01000025.1"/>
</dbReference>
<reference evidence="2" key="2">
    <citation type="submission" date="2020-09" db="EMBL/GenBank/DDBJ databases">
        <authorList>
            <person name="Sun Q."/>
            <person name="Ohkuma M."/>
        </authorList>
    </citation>
    <scope>NUCLEOTIDE SEQUENCE</scope>
    <source>
        <strain evidence="2">JCM 19831</strain>
    </source>
</reference>
<dbReference type="PANTHER" id="PTHR36933:SF1">
    <property type="entry name" value="SLL0788 PROTEIN"/>
    <property type="match status" value="1"/>
</dbReference>
<dbReference type="Pfam" id="PF03713">
    <property type="entry name" value="DUF305"/>
    <property type="match status" value="1"/>
</dbReference>
<accession>A0A917TX71</accession>
<reference evidence="2" key="1">
    <citation type="journal article" date="2014" name="Int. J. Syst. Evol. Microbiol.">
        <title>Complete genome sequence of Corynebacterium casei LMG S-19264T (=DSM 44701T), isolated from a smear-ripened cheese.</title>
        <authorList>
            <consortium name="US DOE Joint Genome Institute (JGI-PGF)"/>
            <person name="Walter F."/>
            <person name="Albersmeier A."/>
            <person name="Kalinowski J."/>
            <person name="Ruckert C."/>
        </authorList>
    </citation>
    <scope>NUCLEOTIDE SEQUENCE</scope>
    <source>
        <strain evidence="2">JCM 19831</strain>
    </source>
</reference>
<evidence type="ECO:0000259" key="1">
    <source>
        <dbReference type="Pfam" id="PF03713"/>
    </source>
</evidence>
<dbReference type="PANTHER" id="PTHR36933">
    <property type="entry name" value="SLL0788 PROTEIN"/>
    <property type="match status" value="1"/>
</dbReference>
<evidence type="ECO:0000313" key="2">
    <source>
        <dbReference type="EMBL" id="GGM42590.1"/>
    </source>
</evidence>
<dbReference type="PROSITE" id="PS51257">
    <property type="entry name" value="PROKAR_LIPOPROTEIN"/>
    <property type="match status" value="1"/>
</dbReference>
<proteinExistence type="predicted"/>
<sequence length="220" mass="23063">MHPHHFRPARAARRRLRTAAVTGAVSLVLLGTSACGGGTHHDPGTRPTAPAATASGATAGSFNGIDVRFATDMIPHHRQALEMAKLAEARAATPAVKDLAGRISKAQEPEIATMSGWLTAWGEPVPSPGGMDHGMDHGDTMGGMPGMMSQQEMQQLAKATGTGFDKMFLTMMIKHHEGAVEMAKAEQAQGADPAAKKLAGDIAAGQTAEIAEMRRLLEQL</sequence>
<gene>
    <name evidence="2" type="ORF">GCM10007977_050160</name>
</gene>
<dbReference type="InterPro" id="IPR012347">
    <property type="entry name" value="Ferritin-like"/>
</dbReference>
<evidence type="ECO:0000313" key="3">
    <source>
        <dbReference type="Proteomes" id="UP000642070"/>
    </source>
</evidence>